<comment type="caution">
    <text evidence="2">The sequence shown here is derived from an EMBL/GenBank/DDBJ whole genome shotgun (WGS) entry which is preliminary data.</text>
</comment>
<sequence>MNIKMLFSLIVLLIAIIGLIFTQFKNENINIIYSLVGIILIVIFFILLSKNEKKKK</sequence>
<dbReference type="EMBL" id="JBHTNZ010000004">
    <property type="protein sequence ID" value="MFD1460823.1"/>
    <property type="molecule type" value="Genomic_DNA"/>
</dbReference>
<gene>
    <name evidence="2" type="ORF">ACFQ5D_05060</name>
</gene>
<protein>
    <submittedName>
        <fullName evidence="2">Uncharacterized protein</fullName>
    </submittedName>
</protein>
<evidence type="ECO:0000256" key="1">
    <source>
        <dbReference type="SAM" id="Phobius"/>
    </source>
</evidence>
<reference evidence="3" key="1">
    <citation type="journal article" date="2019" name="Int. J. Syst. Evol. Microbiol.">
        <title>The Global Catalogue of Microorganisms (GCM) 10K type strain sequencing project: providing services to taxonomists for standard genome sequencing and annotation.</title>
        <authorList>
            <consortium name="The Broad Institute Genomics Platform"/>
            <consortium name="The Broad Institute Genome Sequencing Center for Infectious Disease"/>
            <person name="Wu L."/>
            <person name="Ma J."/>
        </authorList>
    </citation>
    <scope>NUCLEOTIDE SEQUENCE [LARGE SCALE GENOMIC DNA]</scope>
    <source>
        <strain evidence="3">CCM 9147</strain>
    </source>
</reference>
<keyword evidence="1" id="KW-0812">Transmembrane</keyword>
<dbReference type="RefSeq" id="WP_229523550.1">
    <property type="nucleotide sequence ID" value="NZ_JAFFQR010000029.1"/>
</dbReference>
<evidence type="ECO:0000313" key="3">
    <source>
        <dbReference type="Proteomes" id="UP001597340"/>
    </source>
</evidence>
<keyword evidence="3" id="KW-1185">Reference proteome</keyword>
<proteinExistence type="predicted"/>
<keyword evidence="1" id="KW-1133">Transmembrane helix</keyword>
<keyword evidence="1" id="KW-0472">Membrane</keyword>
<feature type="transmembrane region" description="Helical" evidence="1">
    <location>
        <begin position="32"/>
        <end position="49"/>
    </location>
</feature>
<accession>A0ABW4D9Z6</accession>
<dbReference type="Proteomes" id="UP001597340">
    <property type="component" value="Unassembled WGS sequence"/>
</dbReference>
<organism evidence="2 3">
    <name type="scientific">Paenibacillus farraposensis</name>
    <dbReference type="NCBI Taxonomy" id="2807095"/>
    <lineage>
        <taxon>Bacteria</taxon>
        <taxon>Bacillati</taxon>
        <taxon>Bacillota</taxon>
        <taxon>Bacilli</taxon>
        <taxon>Bacillales</taxon>
        <taxon>Paenibacillaceae</taxon>
        <taxon>Paenibacillus</taxon>
    </lineage>
</organism>
<evidence type="ECO:0000313" key="2">
    <source>
        <dbReference type="EMBL" id="MFD1460823.1"/>
    </source>
</evidence>
<name>A0ABW4D9Z6_9BACL</name>